<name>A0A7J6VK69_THATH</name>
<protein>
    <submittedName>
        <fullName evidence="1">Uncharacterized protein</fullName>
    </submittedName>
</protein>
<dbReference type="Proteomes" id="UP000554482">
    <property type="component" value="Unassembled WGS sequence"/>
</dbReference>
<gene>
    <name evidence="1" type="ORF">FRX31_025691</name>
</gene>
<comment type="caution">
    <text evidence="1">The sequence shown here is derived from an EMBL/GenBank/DDBJ whole genome shotgun (WGS) entry which is preliminary data.</text>
</comment>
<evidence type="ECO:0000313" key="1">
    <source>
        <dbReference type="EMBL" id="KAF5184722.1"/>
    </source>
</evidence>
<proteinExistence type="predicted"/>
<keyword evidence="2" id="KW-1185">Reference proteome</keyword>
<reference evidence="1 2" key="1">
    <citation type="submission" date="2020-06" db="EMBL/GenBank/DDBJ databases">
        <title>Transcriptomic and genomic resources for Thalictrum thalictroides and T. hernandezii: Facilitating candidate gene discovery in an emerging model plant lineage.</title>
        <authorList>
            <person name="Arias T."/>
            <person name="Riano-Pachon D.M."/>
            <person name="Di Stilio V.S."/>
        </authorList>
    </citation>
    <scope>NUCLEOTIDE SEQUENCE [LARGE SCALE GENOMIC DNA]</scope>
    <source>
        <strain evidence="2">cv. WT478/WT964</strain>
        <tissue evidence="1">Leaves</tissue>
    </source>
</reference>
<dbReference type="EMBL" id="JABWDY010031687">
    <property type="protein sequence ID" value="KAF5184722.1"/>
    <property type="molecule type" value="Genomic_DNA"/>
</dbReference>
<organism evidence="1 2">
    <name type="scientific">Thalictrum thalictroides</name>
    <name type="common">Rue-anemone</name>
    <name type="synonym">Anemone thalictroides</name>
    <dbReference type="NCBI Taxonomy" id="46969"/>
    <lineage>
        <taxon>Eukaryota</taxon>
        <taxon>Viridiplantae</taxon>
        <taxon>Streptophyta</taxon>
        <taxon>Embryophyta</taxon>
        <taxon>Tracheophyta</taxon>
        <taxon>Spermatophyta</taxon>
        <taxon>Magnoliopsida</taxon>
        <taxon>Ranunculales</taxon>
        <taxon>Ranunculaceae</taxon>
        <taxon>Thalictroideae</taxon>
        <taxon>Thalictrum</taxon>
    </lineage>
</organism>
<dbReference type="AlphaFoldDB" id="A0A7J6VK69"/>
<accession>A0A7J6VK69</accession>
<sequence length="63" mass="7497">MEDTGRICFEEFTCMHIFQLSCPDSFTGRLRYTLNYSIFKLLQKEHDEGYTKLELEDVESPIQ</sequence>
<evidence type="ECO:0000313" key="2">
    <source>
        <dbReference type="Proteomes" id="UP000554482"/>
    </source>
</evidence>